<feature type="domain" description="HPt" evidence="11">
    <location>
        <begin position="600"/>
        <end position="693"/>
    </location>
</feature>
<dbReference type="Gene3D" id="3.30.565.10">
    <property type="entry name" value="Histidine kinase-like ATPase, C-terminal domain"/>
    <property type="match status" value="1"/>
</dbReference>
<dbReference type="RefSeq" id="WP_249471132.1">
    <property type="nucleotide sequence ID" value="NZ_JAMBEP010000001.1"/>
</dbReference>
<dbReference type="InterPro" id="IPR005467">
    <property type="entry name" value="His_kinase_dom"/>
</dbReference>
<dbReference type="Proteomes" id="UP001431217">
    <property type="component" value="Unassembled WGS sequence"/>
</dbReference>
<evidence type="ECO:0000256" key="4">
    <source>
        <dbReference type="ARBA" id="ARBA00023012"/>
    </source>
</evidence>
<dbReference type="CDD" id="cd16922">
    <property type="entry name" value="HATPase_EvgS-ArcB-TorS-like"/>
    <property type="match status" value="1"/>
</dbReference>
<evidence type="ECO:0000259" key="10">
    <source>
        <dbReference type="PROSITE" id="PS50110"/>
    </source>
</evidence>
<evidence type="ECO:0000256" key="2">
    <source>
        <dbReference type="ARBA" id="ARBA00012438"/>
    </source>
</evidence>
<dbReference type="SMART" id="SM00388">
    <property type="entry name" value="HisKA"/>
    <property type="match status" value="1"/>
</dbReference>
<feature type="transmembrane region" description="Helical" evidence="8">
    <location>
        <begin position="23"/>
        <end position="40"/>
    </location>
</feature>
<feature type="transmembrane region" description="Helical" evidence="8">
    <location>
        <begin position="124"/>
        <end position="143"/>
    </location>
</feature>
<feature type="region of interest" description="Disordered" evidence="7">
    <location>
        <begin position="690"/>
        <end position="715"/>
    </location>
</feature>
<comment type="catalytic activity">
    <reaction evidence="1">
        <text>ATP + protein L-histidine = ADP + protein N-phospho-L-histidine.</text>
        <dbReference type="EC" id="2.7.13.3"/>
    </reaction>
</comment>
<evidence type="ECO:0000256" key="3">
    <source>
        <dbReference type="ARBA" id="ARBA00022553"/>
    </source>
</evidence>
<dbReference type="Gene3D" id="1.20.120.160">
    <property type="entry name" value="HPT domain"/>
    <property type="match status" value="1"/>
</dbReference>
<dbReference type="InterPro" id="IPR036097">
    <property type="entry name" value="HisK_dim/P_sf"/>
</dbReference>
<gene>
    <name evidence="12" type="ORF">M2650_03305</name>
</gene>
<dbReference type="SMART" id="SM00387">
    <property type="entry name" value="HATPase_c"/>
    <property type="match status" value="1"/>
</dbReference>
<evidence type="ECO:0000256" key="8">
    <source>
        <dbReference type="SAM" id="Phobius"/>
    </source>
</evidence>
<feature type="transmembrane region" description="Helical" evidence="8">
    <location>
        <begin position="52"/>
        <end position="72"/>
    </location>
</feature>
<proteinExistence type="predicted"/>
<evidence type="ECO:0000256" key="7">
    <source>
        <dbReference type="SAM" id="MobiDB-lite"/>
    </source>
</evidence>
<keyword evidence="8" id="KW-0472">Membrane</keyword>
<feature type="modified residue" description="Phosphohistidine" evidence="5">
    <location>
        <position position="639"/>
    </location>
</feature>
<dbReference type="SUPFAM" id="SSF47226">
    <property type="entry name" value="Histidine-containing phosphotransfer domain, HPT domain"/>
    <property type="match status" value="1"/>
</dbReference>
<keyword evidence="13" id="KW-1185">Reference proteome</keyword>
<evidence type="ECO:0000259" key="11">
    <source>
        <dbReference type="PROSITE" id="PS50894"/>
    </source>
</evidence>
<keyword evidence="12" id="KW-0067">ATP-binding</keyword>
<evidence type="ECO:0000313" key="13">
    <source>
        <dbReference type="Proteomes" id="UP001431217"/>
    </source>
</evidence>
<dbReference type="PRINTS" id="PR00344">
    <property type="entry name" value="BCTRLSENSOR"/>
</dbReference>
<dbReference type="Pfam" id="PF01627">
    <property type="entry name" value="Hpt"/>
    <property type="match status" value="1"/>
</dbReference>
<feature type="modified residue" description="4-aspartylphosphate" evidence="6">
    <location>
        <position position="499"/>
    </location>
</feature>
<dbReference type="InterPro" id="IPR001789">
    <property type="entry name" value="Sig_transdc_resp-reg_receiver"/>
</dbReference>
<dbReference type="SUPFAM" id="SSF47384">
    <property type="entry name" value="Homodimeric domain of signal transducing histidine kinase"/>
    <property type="match status" value="1"/>
</dbReference>
<feature type="compositionally biased region" description="Polar residues" evidence="7">
    <location>
        <begin position="698"/>
        <end position="707"/>
    </location>
</feature>
<keyword evidence="4" id="KW-0902">Two-component regulatory system</keyword>
<feature type="transmembrane region" description="Helical" evidence="8">
    <location>
        <begin position="92"/>
        <end position="112"/>
    </location>
</feature>
<dbReference type="InterPro" id="IPR004358">
    <property type="entry name" value="Sig_transdc_His_kin-like_C"/>
</dbReference>
<dbReference type="PROSITE" id="PS50894">
    <property type="entry name" value="HPT"/>
    <property type="match status" value="1"/>
</dbReference>
<evidence type="ECO:0000256" key="5">
    <source>
        <dbReference type="PROSITE-ProRule" id="PRU00110"/>
    </source>
</evidence>
<evidence type="ECO:0000313" key="12">
    <source>
        <dbReference type="EMBL" id="MCL1633672.1"/>
    </source>
</evidence>
<dbReference type="CDD" id="cd00082">
    <property type="entry name" value="HisKA"/>
    <property type="match status" value="1"/>
</dbReference>
<dbReference type="InterPro" id="IPR003661">
    <property type="entry name" value="HisK_dim/P_dom"/>
</dbReference>
<organism evidence="12 13">
    <name type="scientific">Luteimonas galliterrae</name>
    <dbReference type="NCBI Taxonomy" id="2940486"/>
    <lineage>
        <taxon>Bacteria</taxon>
        <taxon>Pseudomonadati</taxon>
        <taxon>Pseudomonadota</taxon>
        <taxon>Gammaproteobacteria</taxon>
        <taxon>Lysobacterales</taxon>
        <taxon>Lysobacteraceae</taxon>
        <taxon>Luteimonas</taxon>
    </lineage>
</organism>
<dbReference type="SUPFAM" id="SSF52172">
    <property type="entry name" value="CheY-like"/>
    <property type="match status" value="1"/>
</dbReference>
<evidence type="ECO:0000256" key="6">
    <source>
        <dbReference type="PROSITE-ProRule" id="PRU00169"/>
    </source>
</evidence>
<dbReference type="InterPro" id="IPR003594">
    <property type="entry name" value="HATPase_dom"/>
</dbReference>
<dbReference type="SUPFAM" id="SSF55874">
    <property type="entry name" value="ATPase domain of HSP90 chaperone/DNA topoisomerase II/histidine kinase"/>
    <property type="match status" value="1"/>
</dbReference>
<dbReference type="GO" id="GO:0005524">
    <property type="term" value="F:ATP binding"/>
    <property type="evidence" value="ECO:0007669"/>
    <property type="project" value="UniProtKB-KW"/>
</dbReference>
<dbReference type="SMART" id="SM00448">
    <property type="entry name" value="REC"/>
    <property type="match status" value="1"/>
</dbReference>
<dbReference type="CDD" id="cd17546">
    <property type="entry name" value="REC_hyHK_CKI1_RcsC-like"/>
    <property type="match status" value="1"/>
</dbReference>
<evidence type="ECO:0000256" key="1">
    <source>
        <dbReference type="ARBA" id="ARBA00000085"/>
    </source>
</evidence>
<protein>
    <recommendedName>
        <fullName evidence="2">histidine kinase</fullName>
        <ecNumber evidence="2">2.7.13.3</ecNumber>
    </recommendedName>
</protein>
<keyword evidence="8" id="KW-0812">Transmembrane</keyword>
<feature type="domain" description="Response regulatory" evidence="10">
    <location>
        <begin position="450"/>
        <end position="567"/>
    </location>
</feature>
<dbReference type="EC" id="2.7.13.3" evidence="2"/>
<dbReference type="EMBL" id="JAMBEP010000001">
    <property type="protein sequence ID" value="MCL1633672.1"/>
    <property type="molecule type" value="Genomic_DNA"/>
</dbReference>
<evidence type="ECO:0000259" key="9">
    <source>
        <dbReference type="PROSITE" id="PS50109"/>
    </source>
</evidence>
<dbReference type="Gene3D" id="3.40.50.2300">
    <property type="match status" value="1"/>
</dbReference>
<dbReference type="Pfam" id="PF00072">
    <property type="entry name" value="Response_reg"/>
    <property type="match status" value="1"/>
</dbReference>
<dbReference type="InterPro" id="IPR036890">
    <property type="entry name" value="HATPase_C_sf"/>
</dbReference>
<accession>A0ABT0MFM9</accession>
<reference evidence="12 13" key="1">
    <citation type="submission" date="2022-05" db="EMBL/GenBank/DDBJ databases">
        <title>Luteimonas sp. SX5, whole genome shotgun sequencing project.</title>
        <authorList>
            <person name="Zhao G."/>
            <person name="Shen L."/>
        </authorList>
    </citation>
    <scope>NUCLEOTIDE SEQUENCE [LARGE SCALE GENOMIC DNA]</scope>
    <source>
        <strain evidence="12 13">SX5</strain>
    </source>
</reference>
<dbReference type="InterPro" id="IPR036641">
    <property type="entry name" value="HPT_dom_sf"/>
</dbReference>
<keyword evidence="3 6" id="KW-0597">Phosphoprotein</keyword>
<feature type="transmembrane region" description="Helical" evidence="8">
    <location>
        <begin position="155"/>
        <end position="175"/>
    </location>
</feature>
<dbReference type="SMART" id="SM00073">
    <property type="entry name" value="HPT"/>
    <property type="match status" value="1"/>
</dbReference>
<dbReference type="PANTHER" id="PTHR45339">
    <property type="entry name" value="HYBRID SIGNAL TRANSDUCTION HISTIDINE KINASE J"/>
    <property type="match status" value="1"/>
</dbReference>
<keyword evidence="12" id="KW-0547">Nucleotide-binding</keyword>
<feature type="domain" description="Histidine kinase" evidence="9">
    <location>
        <begin position="195"/>
        <end position="416"/>
    </location>
</feature>
<keyword evidence="8" id="KW-1133">Transmembrane helix</keyword>
<dbReference type="Pfam" id="PF00512">
    <property type="entry name" value="HisKA"/>
    <property type="match status" value="1"/>
</dbReference>
<name>A0ABT0MFM9_9GAMM</name>
<sequence>MRASLAALKQRLAHRPDSEHGQAIVRLAIASLILTYLWSLQQFGDNANVRPMLLVMAVETLVGFGLLAGIVIHPGVSHLRRWIGMLADYTTLAVLMSLNAEALAPLYVITMWVTIGNGLRYGTFYLYSAVGLSSLSFMAVILANDYWRQQPYLAGGLWFGLIAIPGYLSSLLKSLQRVTEEARRANAAKTRFLANMSHEFRSPLNGIIGMAELMRGTKLGPEQKEYAEVIHTSAQTLLLLVDDVLDISAIETGKLQRKDADFNLADQIERLQKMLQPQAVGKGLTLKVGIDKDVPVLLHGDGAHLNQILLNLMHNAVKFTEQGEVSLSVKTQSVDGDRAQLLFSVRDTGIGIPEDAKERIFGAFEQVDSGPTRRFGGTGLGTTIAKTLALLLEGEIGLEDNPGGGSHFWVRLPMRVRRGETQREIDEGPGNIVAFDDPFIRHKARVRPLRILIADDQHANRTVVTRILERAGHRVQAANDGEQALDMIEVGNVDLAVIDMHMPQLSGLDVIRQLRFMQAGSKRTPIIVLSADATPQASRDAEEAGAQAFLTKPVVVGKLLETIADVMSPQKTPAVRPVSESARPVTNPAVLKELAEMGLGEPFLRDFVEQCLKDAAGCLAELGQTGAAKNWGDFREAAHAFKGVAENLGAQFIAERCSYAMRASDETLARDYSRLVGELTQQLSAVSEQSRNEVVRLTRTSPDTPGSSMPGPDAS</sequence>
<dbReference type="InterPro" id="IPR011006">
    <property type="entry name" value="CheY-like_superfamily"/>
</dbReference>
<dbReference type="Gene3D" id="1.10.287.130">
    <property type="match status" value="1"/>
</dbReference>
<dbReference type="PROSITE" id="PS50110">
    <property type="entry name" value="RESPONSE_REGULATORY"/>
    <property type="match status" value="1"/>
</dbReference>
<dbReference type="PROSITE" id="PS50109">
    <property type="entry name" value="HIS_KIN"/>
    <property type="match status" value="1"/>
</dbReference>
<dbReference type="Pfam" id="PF02518">
    <property type="entry name" value="HATPase_c"/>
    <property type="match status" value="1"/>
</dbReference>
<comment type="caution">
    <text evidence="12">The sequence shown here is derived from an EMBL/GenBank/DDBJ whole genome shotgun (WGS) entry which is preliminary data.</text>
</comment>
<dbReference type="InterPro" id="IPR008207">
    <property type="entry name" value="Sig_transdc_His_kin_Hpt_dom"/>
</dbReference>
<dbReference type="PANTHER" id="PTHR45339:SF5">
    <property type="entry name" value="HISTIDINE KINASE"/>
    <property type="match status" value="1"/>
</dbReference>